<evidence type="ECO:0000256" key="1">
    <source>
        <dbReference type="SAM" id="MobiDB-lite"/>
    </source>
</evidence>
<dbReference type="STRING" id="1447883.A0A2B7X2B0"/>
<feature type="compositionally biased region" description="Polar residues" evidence="1">
    <location>
        <begin position="239"/>
        <end position="248"/>
    </location>
</feature>
<gene>
    <name evidence="2" type="ORF">AJ80_08771</name>
</gene>
<feature type="region of interest" description="Disordered" evidence="1">
    <location>
        <begin position="216"/>
        <end position="257"/>
    </location>
</feature>
<keyword evidence="3" id="KW-1185">Reference proteome</keyword>
<dbReference type="AlphaFoldDB" id="A0A2B7X2B0"/>
<comment type="caution">
    <text evidence="2">The sequence shown here is derived from an EMBL/GenBank/DDBJ whole genome shotgun (WGS) entry which is preliminary data.</text>
</comment>
<evidence type="ECO:0000313" key="2">
    <source>
        <dbReference type="EMBL" id="PGH02980.1"/>
    </source>
</evidence>
<accession>A0A2B7X2B0</accession>
<dbReference type="EMBL" id="PDNA01000216">
    <property type="protein sequence ID" value="PGH02980.1"/>
    <property type="molecule type" value="Genomic_DNA"/>
</dbReference>
<organism evidence="2 3">
    <name type="scientific">Polytolypa hystricis (strain UAMH7299)</name>
    <dbReference type="NCBI Taxonomy" id="1447883"/>
    <lineage>
        <taxon>Eukaryota</taxon>
        <taxon>Fungi</taxon>
        <taxon>Dikarya</taxon>
        <taxon>Ascomycota</taxon>
        <taxon>Pezizomycotina</taxon>
        <taxon>Eurotiomycetes</taxon>
        <taxon>Eurotiomycetidae</taxon>
        <taxon>Onygenales</taxon>
        <taxon>Onygenales incertae sedis</taxon>
        <taxon>Polytolypa</taxon>
    </lineage>
</organism>
<reference evidence="2 3" key="1">
    <citation type="submission" date="2017-10" db="EMBL/GenBank/DDBJ databases">
        <title>Comparative genomics in systemic dimorphic fungi from Ajellomycetaceae.</title>
        <authorList>
            <person name="Munoz J.F."/>
            <person name="Mcewen J.G."/>
            <person name="Clay O.K."/>
            <person name="Cuomo C.A."/>
        </authorList>
    </citation>
    <scope>NUCLEOTIDE SEQUENCE [LARGE SCALE GENOMIC DNA]</scope>
    <source>
        <strain evidence="2 3">UAMH7299</strain>
    </source>
</reference>
<name>A0A2B7X2B0_POLH7</name>
<protein>
    <submittedName>
        <fullName evidence="2">Uncharacterized protein</fullName>
    </submittedName>
</protein>
<proteinExistence type="predicted"/>
<sequence length="354" mass="38934">MASLMFDAKFLTRCMICGLAVVIWSRISLPVLLDLELPADDEVQELEGSDNAVPEENDREDAWFLPLGFPRRIPGQLYVGSDPEWKLFRKVASDPKRIPALKRELLTSIHSTLTQNPVVIEEVGTPFKVTTALMGHEFPNRAPPQYIRSGLEFGDNYISWTARKIPTEEGDRLSNTFQTKLAANALLKATALFGICKAARIMRYFGFDSSELPEKSSDGISHPAHLVGQPDSGKATGITAASGNQANPNEPPKAQPSWRLSFPKDLVDPTPTIDADVILAMTAFTFDLSTKFSARQTPPRGAFPITGIITLRGPLATCEVHVKGQYDLTNKQWVNVGYSIRSVDPLSTRPLGGR</sequence>
<evidence type="ECO:0000313" key="3">
    <source>
        <dbReference type="Proteomes" id="UP000224634"/>
    </source>
</evidence>
<dbReference type="Proteomes" id="UP000224634">
    <property type="component" value="Unassembled WGS sequence"/>
</dbReference>
<dbReference type="OrthoDB" id="8062037at2759"/>